<gene>
    <name evidence="1" type="ORF">CCOS01_14148</name>
</gene>
<keyword evidence="2" id="KW-1185">Reference proteome</keyword>
<proteinExistence type="predicted"/>
<dbReference type="AlphaFoldDB" id="A0AAI9YKY4"/>
<reference evidence="1 2" key="1">
    <citation type="submission" date="2016-10" db="EMBL/GenBank/DDBJ databases">
        <title>The genome sequence of Colletotrichum fioriniae PJ7.</title>
        <authorList>
            <person name="Baroncelli R."/>
        </authorList>
    </citation>
    <scope>NUCLEOTIDE SEQUENCE [LARGE SCALE GENOMIC DNA]</scope>
    <source>
        <strain evidence="1 2">IMI 309622</strain>
    </source>
</reference>
<name>A0AAI9YKY4_9PEZI</name>
<dbReference type="EMBL" id="MOOE01000019">
    <property type="protein sequence ID" value="KAK1514208.1"/>
    <property type="molecule type" value="Genomic_DNA"/>
</dbReference>
<protein>
    <submittedName>
        <fullName evidence="1">Uncharacterized protein</fullName>
    </submittedName>
</protein>
<dbReference type="GeneID" id="85345839"/>
<accession>A0AAI9YKY4</accession>
<comment type="caution">
    <text evidence="1">The sequence shown here is derived from an EMBL/GenBank/DDBJ whole genome shotgun (WGS) entry which is preliminary data.</text>
</comment>
<organism evidence="1 2">
    <name type="scientific">Colletotrichum costaricense</name>
    <dbReference type="NCBI Taxonomy" id="1209916"/>
    <lineage>
        <taxon>Eukaryota</taxon>
        <taxon>Fungi</taxon>
        <taxon>Dikarya</taxon>
        <taxon>Ascomycota</taxon>
        <taxon>Pezizomycotina</taxon>
        <taxon>Sordariomycetes</taxon>
        <taxon>Hypocreomycetidae</taxon>
        <taxon>Glomerellales</taxon>
        <taxon>Glomerellaceae</taxon>
        <taxon>Colletotrichum</taxon>
        <taxon>Colletotrichum acutatum species complex</taxon>
    </lineage>
</organism>
<dbReference type="RefSeq" id="XP_060307388.1">
    <property type="nucleotide sequence ID" value="XM_060462292.1"/>
</dbReference>
<evidence type="ECO:0000313" key="2">
    <source>
        <dbReference type="Proteomes" id="UP001240678"/>
    </source>
</evidence>
<evidence type="ECO:0000313" key="1">
    <source>
        <dbReference type="EMBL" id="KAK1514208.1"/>
    </source>
</evidence>
<dbReference type="Proteomes" id="UP001240678">
    <property type="component" value="Unassembled WGS sequence"/>
</dbReference>
<sequence length="137" mass="15492">MPRVNKRPSLSTSYQHPTVYKINEAYGNTPKEIKLIFSPQFESMFSKISHVGREAGVSSKVGTYREIVRGGAQKPQNTTRINQKTYNTRYSLVVTDPTTNPALIGLSMGERTGSRIFQWVWSYVVVRRGQDDHIVVG</sequence>